<evidence type="ECO:0000256" key="1">
    <source>
        <dbReference type="SAM" id="MobiDB-lite"/>
    </source>
</evidence>
<feature type="compositionally biased region" description="Basic and acidic residues" evidence="1">
    <location>
        <begin position="128"/>
        <end position="146"/>
    </location>
</feature>
<proteinExistence type="predicted"/>
<evidence type="ECO:0000313" key="2">
    <source>
        <dbReference type="EMBL" id="KAJ1167004.1"/>
    </source>
</evidence>
<feature type="region of interest" description="Disordered" evidence="1">
    <location>
        <begin position="87"/>
        <end position="209"/>
    </location>
</feature>
<name>A0AAV7SSQ4_PLEWA</name>
<protein>
    <submittedName>
        <fullName evidence="2">Uncharacterized protein</fullName>
    </submittedName>
</protein>
<sequence length="209" mass="23320">METIGACGTPPPLTRLWPNGRLERNPALGPCVRVEDPVREEPGEEEIGGPLRPAWPWLPLPGALGVPVTGGASRWGWSSLQVLGRALGPRKIGCPPPQQQRAPLELGRDRKPRSRAGGPSPEEAWDWIEERPRLGSGKSKELEKTPRTAAGTRPKEWSLQVRRGRRRLRTGRSTPWRIPRHTYMRVDTTDSEGGRSVRARPRREKPADV</sequence>
<gene>
    <name evidence="2" type="ORF">NDU88_007397</name>
</gene>
<organism evidence="2 3">
    <name type="scientific">Pleurodeles waltl</name>
    <name type="common">Iberian ribbed newt</name>
    <dbReference type="NCBI Taxonomy" id="8319"/>
    <lineage>
        <taxon>Eukaryota</taxon>
        <taxon>Metazoa</taxon>
        <taxon>Chordata</taxon>
        <taxon>Craniata</taxon>
        <taxon>Vertebrata</taxon>
        <taxon>Euteleostomi</taxon>
        <taxon>Amphibia</taxon>
        <taxon>Batrachia</taxon>
        <taxon>Caudata</taxon>
        <taxon>Salamandroidea</taxon>
        <taxon>Salamandridae</taxon>
        <taxon>Pleurodelinae</taxon>
        <taxon>Pleurodeles</taxon>
    </lineage>
</organism>
<reference evidence="2" key="1">
    <citation type="journal article" date="2022" name="bioRxiv">
        <title>Sequencing and chromosome-scale assembly of the giantPleurodeles waltlgenome.</title>
        <authorList>
            <person name="Brown T."/>
            <person name="Elewa A."/>
            <person name="Iarovenko S."/>
            <person name="Subramanian E."/>
            <person name="Araus A.J."/>
            <person name="Petzold A."/>
            <person name="Susuki M."/>
            <person name="Suzuki K.-i.T."/>
            <person name="Hayashi T."/>
            <person name="Toyoda A."/>
            <person name="Oliveira C."/>
            <person name="Osipova E."/>
            <person name="Leigh N.D."/>
            <person name="Simon A."/>
            <person name="Yun M.H."/>
        </authorList>
    </citation>
    <scope>NUCLEOTIDE SEQUENCE</scope>
    <source>
        <strain evidence="2">20211129_DDA</strain>
        <tissue evidence="2">Liver</tissue>
    </source>
</reference>
<evidence type="ECO:0000313" key="3">
    <source>
        <dbReference type="Proteomes" id="UP001066276"/>
    </source>
</evidence>
<accession>A0AAV7SSQ4</accession>
<comment type="caution">
    <text evidence="2">The sequence shown here is derived from an EMBL/GenBank/DDBJ whole genome shotgun (WGS) entry which is preliminary data.</text>
</comment>
<keyword evidence="3" id="KW-1185">Reference proteome</keyword>
<dbReference type="EMBL" id="JANPWB010000008">
    <property type="protein sequence ID" value="KAJ1167004.1"/>
    <property type="molecule type" value="Genomic_DNA"/>
</dbReference>
<dbReference type="AlphaFoldDB" id="A0AAV7SSQ4"/>
<feature type="region of interest" description="Disordered" evidence="1">
    <location>
        <begin position="35"/>
        <end position="54"/>
    </location>
</feature>
<dbReference type="Proteomes" id="UP001066276">
    <property type="component" value="Chromosome 4_2"/>
</dbReference>